<evidence type="ECO:0000313" key="2">
    <source>
        <dbReference type="EMBL" id="OLP84257.1"/>
    </source>
</evidence>
<feature type="chain" id="PRO_5012615806" evidence="1">
    <location>
        <begin position="19"/>
        <end position="1029"/>
    </location>
</feature>
<proteinExistence type="predicted"/>
<keyword evidence="3" id="KW-1185">Reference proteome</keyword>
<sequence>MFARAALLMALGLRPAAGDCPSWGKPFPSNLAGSGKISFASLYDVTYYDQYKVVEYSDTLSFYAASHREASLQGTRIPPMVLYQCGTTKPTTSMPGVPSNARFFEIPVKNATVGWGGPLIFLELLGVSQSIDLIDIRTISSPCMQLLEVCYPETHIPTSLPDWSANPDWTNRASRTDVVFTDSWGSGWGGDATKDVPFEISFDPGSLSRAEWIKFMALFYNEEAQAEHIFEQVKADYNALKAIGDQLRTDASTEYNGAQPKVMFVGQRGSSNAVTNAVYKTQLITDAGAQVVPLPTVAPAGCSFTDNTDGARMMSCDIPAGDAAFRAVLAEADVIIDESSLWPDYDPAKYRGFATIYNVTTDQVPALARNPPNIFRLDGQVSDAFGDGNSVGSSWFDIQQSEPQQTLAGLMEAIWDRDFTSTCGQKYLWRVSDLNAQNVVGHQDCPLYSAQGQNDCQSLHDRLHTPPMCSPGNVFQTMTTTTVQSQEASAACGAGGALALAALVFAPFWGPYFQFHQPAMFARAALLMALGLKPAAGDCPSWGKPFPSNLAGLDKISFANLYDVTYYDQYKVIEYSATLAQYHPSWHPEASLRGTRVPPMVLYQCGTTKPTTSMPGVPSDARFFEIPVKNATVGWGGPLAFIELLGVSQSIDMVDIRTISSPCMQLLEVCYPETHIPTSLPDWSANPEWTNRASRTDVVFTDASGTGWGGDATKDVPFLVSLDPGSLSRAEWIKFMALFYNEEAQAEHIFDQVKADYNALKAVGDQLRTDASTEYNGAQPKVIFVNSGTTNTVANAAYKTQLITDAGAQVVPLPAVAPAGCTFSTNTDGTKTMRCDIPAGDAAFTSFLAEADVIIDESSLWPDYDPAKYRGFATIYNVTADQVPALARNPPNIFRLDGQVSDAFGDGNSQGMSWLDIQQSEPQQALAGLMEAIWDRDFTSTCGQKYLWRVSNPSAQNVVGHQDCPLYSAQGQNDCQSLHGRLHVPPMCSAGNVFEPLETTTTVASQEASVACRVGAALSLAAVLVPFWA</sequence>
<accession>A0A1Q9CN12</accession>
<keyword evidence="1" id="KW-0732">Signal</keyword>
<feature type="signal peptide" evidence="1">
    <location>
        <begin position="1"/>
        <end position="18"/>
    </location>
</feature>
<name>A0A1Q9CN12_SYMMI</name>
<dbReference type="PANTHER" id="PTHR38360:SF1">
    <property type="entry name" value="F12P19.7"/>
    <property type="match status" value="1"/>
</dbReference>
<dbReference type="AlphaFoldDB" id="A0A1Q9CN12"/>
<evidence type="ECO:0000313" key="3">
    <source>
        <dbReference type="Proteomes" id="UP000186817"/>
    </source>
</evidence>
<protein>
    <submittedName>
        <fullName evidence="2">Uncharacterized protein</fullName>
    </submittedName>
</protein>
<organism evidence="2 3">
    <name type="scientific">Symbiodinium microadriaticum</name>
    <name type="common">Dinoflagellate</name>
    <name type="synonym">Zooxanthella microadriatica</name>
    <dbReference type="NCBI Taxonomy" id="2951"/>
    <lineage>
        <taxon>Eukaryota</taxon>
        <taxon>Sar</taxon>
        <taxon>Alveolata</taxon>
        <taxon>Dinophyceae</taxon>
        <taxon>Suessiales</taxon>
        <taxon>Symbiodiniaceae</taxon>
        <taxon>Symbiodinium</taxon>
    </lineage>
</organism>
<reference evidence="2 3" key="1">
    <citation type="submission" date="2016-02" db="EMBL/GenBank/DDBJ databases">
        <title>Genome analysis of coral dinoflagellate symbionts highlights evolutionary adaptations to a symbiotic lifestyle.</title>
        <authorList>
            <person name="Aranda M."/>
            <person name="Li Y."/>
            <person name="Liew Y.J."/>
            <person name="Baumgarten S."/>
            <person name="Simakov O."/>
            <person name="Wilson M."/>
            <person name="Piel J."/>
            <person name="Ashoor H."/>
            <person name="Bougouffa S."/>
            <person name="Bajic V.B."/>
            <person name="Ryu T."/>
            <person name="Ravasi T."/>
            <person name="Bayer T."/>
            <person name="Micklem G."/>
            <person name="Kim H."/>
            <person name="Bhak J."/>
            <person name="Lajeunesse T.C."/>
            <person name="Voolstra C.R."/>
        </authorList>
    </citation>
    <scope>NUCLEOTIDE SEQUENCE [LARGE SCALE GENOMIC DNA]</scope>
    <source>
        <strain evidence="2 3">CCMP2467</strain>
    </source>
</reference>
<dbReference type="PANTHER" id="PTHR38360">
    <property type="entry name" value="OS03G0120000 PROTEIN"/>
    <property type="match status" value="1"/>
</dbReference>
<comment type="caution">
    <text evidence="2">The sequence shown here is derived from an EMBL/GenBank/DDBJ whole genome shotgun (WGS) entry which is preliminary data.</text>
</comment>
<dbReference type="EMBL" id="LSRX01001055">
    <property type="protein sequence ID" value="OLP84257.1"/>
    <property type="molecule type" value="Genomic_DNA"/>
</dbReference>
<dbReference type="Proteomes" id="UP000186817">
    <property type="component" value="Unassembled WGS sequence"/>
</dbReference>
<evidence type="ECO:0000256" key="1">
    <source>
        <dbReference type="SAM" id="SignalP"/>
    </source>
</evidence>
<gene>
    <name evidence="2" type="ORF">AK812_SmicGene34889</name>
</gene>
<dbReference type="OrthoDB" id="409848at2759"/>